<proteinExistence type="predicted"/>
<comment type="caution">
    <text evidence="1">The sequence shown here is derived from an EMBL/GenBank/DDBJ whole genome shotgun (WGS) entry which is preliminary data.</text>
</comment>
<evidence type="ECO:0000313" key="1">
    <source>
        <dbReference type="EMBL" id="MBF6057081.1"/>
    </source>
</evidence>
<dbReference type="Proteomes" id="UP001193680">
    <property type="component" value="Unassembled WGS sequence"/>
</dbReference>
<organism evidence="1 2">
    <name type="scientific">Thiomicrorhabdus heinhorstiae</name>
    <dbReference type="NCBI Taxonomy" id="2748010"/>
    <lineage>
        <taxon>Bacteria</taxon>
        <taxon>Pseudomonadati</taxon>
        <taxon>Pseudomonadota</taxon>
        <taxon>Gammaproteobacteria</taxon>
        <taxon>Thiotrichales</taxon>
        <taxon>Piscirickettsiaceae</taxon>
        <taxon>Thiomicrorhabdus</taxon>
    </lineage>
</organism>
<reference evidence="1 2" key="2">
    <citation type="submission" date="2020-11" db="EMBL/GenBank/DDBJ databases">
        <title>Sulfur oxidizing isolate from Hospital Hole Sinkhole.</title>
        <authorList>
            <person name="Scott K.M."/>
        </authorList>
    </citation>
    <scope>NUCLEOTIDE SEQUENCE [LARGE SCALE GENOMIC DNA]</scope>
    <source>
        <strain evidence="1 2">HH1</strain>
    </source>
</reference>
<accession>A0ABS0BW95</accession>
<gene>
    <name evidence="1" type="ORF">H8792_001875</name>
</gene>
<keyword evidence="2" id="KW-1185">Reference proteome</keyword>
<dbReference type="RefSeq" id="WP_194947452.1">
    <property type="nucleotide sequence ID" value="NZ_JACBGI020000002.1"/>
</dbReference>
<dbReference type="EMBL" id="JACBGI020000002">
    <property type="protein sequence ID" value="MBF6057081.1"/>
    <property type="molecule type" value="Genomic_DNA"/>
</dbReference>
<evidence type="ECO:0000313" key="2">
    <source>
        <dbReference type="Proteomes" id="UP001193680"/>
    </source>
</evidence>
<protein>
    <submittedName>
        <fullName evidence="1">Uncharacterized protein</fullName>
    </submittedName>
</protein>
<reference evidence="1 2" key="1">
    <citation type="submission" date="2020-06" db="EMBL/GenBank/DDBJ databases">
        <authorList>
            <person name="Scott K."/>
        </authorList>
    </citation>
    <scope>NUCLEOTIDE SEQUENCE [LARGE SCALE GENOMIC DNA]</scope>
    <source>
        <strain evidence="1 2">HH1</strain>
    </source>
</reference>
<name>A0ABS0BW95_9GAMM</name>
<sequence>MSRWLGFLLVAITLLGIFQSWPQADCDTEKSSLQPRATPWWWHIH</sequence>